<keyword evidence="8 11" id="KW-0449">Lipoprotein</keyword>
<keyword evidence="16" id="KW-1185">Reference proteome</keyword>
<dbReference type="AlphaFoldDB" id="A0A9P4HJX1"/>
<evidence type="ECO:0000256" key="12">
    <source>
        <dbReference type="RuleBase" id="RU079119"/>
    </source>
</evidence>
<sequence length="445" mass="50958">MELFQLAVPSVYALILFLGYPSQWLLLHLEPAPLTKNELIFSNITLILIFITYTQSVYVNPGTIPSDWTETRVLGQSTTKKASAAKTRKWCRKCSAPKPPRAHHCKACKRCIPKMDHHCPWTANCVSHTTFPHFLRFLFYTSLGLGTLQKFLFTRLSTLWANRDLPSYLGPSPYQLFHLFTTLIANSITLFALSILFIRNIWCLAVNTTTIEGWEIERHRTLLRRARHFGGYLSNPDGHSIRIKKQEFPYDIGIWANIMQGMNSSNPLQWLNPFAPTTSVKTGLAFPTNGFEDEDTTWPPPDPDRAYKRREESRNVDAFTYQTSDLNAQDTRKAFKERQAEDVVRRRRPFVERLEESVRGGVEEENYGYGDDASDAEEEVESDKYKDGEGEGEEGWRNSEGERLEDFGVDEDVEFYDEQEDDIPLAELIARRRAASNAASASAYS</sequence>
<gene>
    <name evidence="11" type="primary">PFA4</name>
    <name evidence="15" type="ORF">EK21DRAFT_53276</name>
</gene>
<dbReference type="GO" id="GO:0005789">
    <property type="term" value="C:endoplasmic reticulum membrane"/>
    <property type="evidence" value="ECO:0007669"/>
    <property type="project" value="UniProtKB-SubCell"/>
</dbReference>
<keyword evidence="2 11" id="KW-0808">Transferase</keyword>
<keyword evidence="6 11" id="KW-0472">Membrane</keyword>
<evidence type="ECO:0000256" key="13">
    <source>
        <dbReference type="SAM" id="MobiDB-lite"/>
    </source>
</evidence>
<dbReference type="EMBL" id="ML978156">
    <property type="protein sequence ID" value="KAF2035918.1"/>
    <property type="molecule type" value="Genomic_DNA"/>
</dbReference>
<feature type="domain" description="Palmitoyltransferase DHHC" evidence="14">
    <location>
        <begin position="86"/>
        <end position="215"/>
    </location>
</feature>
<comment type="caution">
    <text evidence="11">Lacks conserved residue(s) required for the propagation of feature annotation.</text>
</comment>
<dbReference type="InterPro" id="IPR039859">
    <property type="entry name" value="PFA4/ZDH16/20/ERF2-like"/>
</dbReference>
<comment type="caution">
    <text evidence="15">The sequence shown here is derived from an EMBL/GenBank/DDBJ whole genome shotgun (WGS) entry which is preliminary data.</text>
</comment>
<evidence type="ECO:0000313" key="16">
    <source>
        <dbReference type="Proteomes" id="UP000799777"/>
    </source>
</evidence>
<keyword evidence="7 11" id="KW-0564">Palmitate</keyword>
<dbReference type="PROSITE" id="PS50216">
    <property type="entry name" value="DHHC"/>
    <property type="match status" value="1"/>
</dbReference>
<comment type="function">
    <text evidence="11">Mediates the reversible addition of palmitate to target proteins, thereby regulating their membrane association and biological function.</text>
</comment>
<evidence type="ECO:0000256" key="11">
    <source>
        <dbReference type="HAMAP-Rule" id="MF_03199"/>
    </source>
</evidence>
<feature type="transmembrane region" description="Helical" evidence="11 12">
    <location>
        <begin position="176"/>
        <end position="198"/>
    </location>
</feature>
<evidence type="ECO:0000256" key="7">
    <source>
        <dbReference type="ARBA" id="ARBA00023139"/>
    </source>
</evidence>
<feature type="compositionally biased region" description="Basic and acidic residues" evidence="13">
    <location>
        <begin position="382"/>
        <end position="404"/>
    </location>
</feature>
<evidence type="ECO:0000256" key="6">
    <source>
        <dbReference type="ARBA" id="ARBA00023136"/>
    </source>
</evidence>
<dbReference type="GO" id="GO:0019706">
    <property type="term" value="F:protein-cysteine S-palmitoyltransferase activity"/>
    <property type="evidence" value="ECO:0007669"/>
    <property type="project" value="UniProtKB-UniRule"/>
</dbReference>
<dbReference type="InterPro" id="IPR001594">
    <property type="entry name" value="Palmitoyltrfase_DHHC"/>
</dbReference>
<accession>A0A9P4HJX1</accession>
<comment type="similarity">
    <text evidence="11">Belongs to the DHHC palmitoyltransferase family. PFA4 subfamily.</text>
</comment>
<keyword evidence="3 11" id="KW-0812">Transmembrane</keyword>
<feature type="transmembrane region" description="Helical" evidence="11 12">
    <location>
        <begin position="6"/>
        <end position="27"/>
    </location>
</feature>
<evidence type="ECO:0000259" key="14">
    <source>
        <dbReference type="Pfam" id="PF01529"/>
    </source>
</evidence>
<evidence type="ECO:0000313" key="15">
    <source>
        <dbReference type="EMBL" id="KAF2035918.1"/>
    </source>
</evidence>
<dbReference type="PANTHER" id="PTHR12246">
    <property type="entry name" value="PALMITOYLTRANSFERASE ZDHHC16"/>
    <property type="match status" value="1"/>
</dbReference>
<feature type="transmembrane region" description="Helical" evidence="11 12">
    <location>
        <begin position="39"/>
        <end position="58"/>
    </location>
</feature>
<reference evidence="15" key="1">
    <citation type="journal article" date="2020" name="Stud. Mycol.">
        <title>101 Dothideomycetes genomes: a test case for predicting lifestyles and emergence of pathogens.</title>
        <authorList>
            <person name="Haridas S."/>
            <person name="Albert R."/>
            <person name="Binder M."/>
            <person name="Bloem J."/>
            <person name="Labutti K."/>
            <person name="Salamov A."/>
            <person name="Andreopoulos B."/>
            <person name="Baker S."/>
            <person name="Barry K."/>
            <person name="Bills G."/>
            <person name="Bluhm B."/>
            <person name="Cannon C."/>
            <person name="Castanera R."/>
            <person name="Culley D."/>
            <person name="Daum C."/>
            <person name="Ezra D."/>
            <person name="Gonzalez J."/>
            <person name="Henrissat B."/>
            <person name="Kuo A."/>
            <person name="Liang C."/>
            <person name="Lipzen A."/>
            <person name="Lutzoni F."/>
            <person name="Magnuson J."/>
            <person name="Mondo S."/>
            <person name="Nolan M."/>
            <person name="Ohm R."/>
            <person name="Pangilinan J."/>
            <person name="Park H.-J."/>
            <person name="Ramirez L."/>
            <person name="Alfaro M."/>
            <person name="Sun H."/>
            <person name="Tritt A."/>
            <person name="Yoshinaga Y."/>
            <person name="Zwiers L.-H."/>
            <person name="Turgeon B."/>
            <person name="Goodwin S."/>
            <person name="Spatafora J."/>
            <person name="Crous P."/>
            <person name="Grigoriev I."/>
        </authorList>
    </citation>
    <scope>NUCLEOTIDE SEQUENCE</scope>
    <source>
        <strain evidence="15">CBS 110217</strain>
    </source>
</reference>
<feature type="region of interest" description="Disordered" evidence="13">
    <location>
        <begin position="285"/>
        <end position="307"/>
    </location>
</feature>
<comment type="subcellular location">
    <subcellularLocation>
        <location evidence="11">Endoplasmic reticulum membrane</location>
        <topology evidence="11">Multi-pass membrane protein</topology>
    </subcellularLocation>
    <subcellularLocation>
        <location evidence="1">Membrane</location>
        <topology evidence="1">Multi-pass membrane protein</topology>
    </subcellularLocation>
</comment>
<dbReference type="OrthoDB" id="331948at2759"/>
<name>A0A9P4HJX1_9PLEO</name>
<evidence type="ECO:0000256" key="10">
    <source>
        <dbReference type="ARBA" id="ARBA00048048"/>
    </source>
</evidence>
<dbReference type="EC" id="2.3.1.225" evidence="11"/>
<evidence type="ECO:0000256" key="9">
    <source>
        <dbReference type="ARBA" id="ARBA00023315"/>
    </source>
</evidence>
<evidence type="ECO:0000256" key="4">
    <source>
        <dbReference type="ARBA" id="ARBA00022824"/>
    </source>
</evidence>
<dbReference type="Proteomes" id="UP000799777">
    <property type="component" value="Unassembled WGS sequence"/>
</dbReference>
<keyword evidence="4 11" id="KW-0256">Endoplasmic reticulum</keyword>
<comment type="domain">
    <text evidence="11 12">The DHHC domain is required for palmitoyltransferase activity.</text>
</comment>
<comment type="catalytic activity">
    <reaction evidence="10 11 12">
        <text>L-cysteinyl-[protein] + hexadecanoyl-CoA = S-hexadecanoyl-L-cysteinyl-[protein] + CoA</text>
        <dbReference type="Rhea" id="RHEA:36683"/>
        <dbReference type="Rhea" id="RHEA-COMP:10131"/>
        <dbReference type="Rhea" id="RHEA-COMP:11032"/>
        <dbReference type="ChEBI" id="CHEBI:29950"/>
        <dbReference type="ChEBI" id="CHEBI:57287"/>
        <dbReference type="ChEBI" id="CHEBI:57379"/>
        <dbReference type="ChEBI" id="CHEBI:74151"/>
        <dbReference type="EC" id="2.3.1.225"/>
    </reaction>
</comment>
<evidence type="ECO:0000256" key="2">
    <source>
        <dbReference type="ARBA" id="ARBA00022679"/>
    </source>
</evidence>
<keyword evidence="5 11" id="KW-1133">Transmembrane helix</keyword>
<evidence type="ECO:0000256" key="5">
    <source>
        <dbReference type="ARBA" id="ARBA00022989"/>
    </source>
</evidence>
<dbReference type="Pfam" id="PF01529">
    <property type="entry name" value="DHHC"/>
    <property type="match status" value="1"/>
</dbReference>
<feature type="active site" description="S-palmitoyl cysteine intermediate" evidence="11">
    <location>
        <position position="119"/>
    </location>
</feature>
<dbReference type="InterPro" id="IPR033682">
    <property type="entry name" value="PFA4"/>
</dbReference>
<evidence type="ECO:0000256" key="3">
    <source>
        <dbReference type="ARBA" id="ARBA00022692"/>
    </source>
</evidence>
<evidence type="ECO:0000256" key="1">
    <source>
        <dbReference type="ARBA" id="ARBA00004141"/>
    </source>
</evidence>
<organism evidence="15 16">
    <name type="scientific">Setomelanomma holmii</name>
    <dbReference type="NCBI Taxonomy" id="210430"/>
    <lineage>
        <taxon>Eukaryota</taxon>
        <taxon>Fungi</taxon>
        <taxon>Dikarya</taxon>
        <taxon>Ascomycota</taxon>
        <taxon>Pezizomycotina</taxon>
        <taxon>Dothideomycetes</taxon>
        <taxon>Pleosporomycetidae</taxon>
        <taxon>Pleosporales</taxon>
        <taxon>Pleosporineae</taxon>
        <taxon>Phaeosphaeriaceae</taxon>
        <taxon>Setomelanomma</taxon>
    </lineage>
</organism>
<feature type="region of interest" description="Disordered" evidence="13">
    <location>
        <begin position="362"/>
        <end position="404"/>
    </location>
</feature>
<keyword evidence="9 11" id="KW-0012">Acyltransferase</keyword>
<evidence type="ECO:0000256" key="8">
    <source>
        <dbReference type="ARBA" id="ARBA00023288"/>
    </source>
</evidence>
<proteinExistence type="inferred from homology"/>
<dbReference type="HAMAP" id="MF_03199">
    <property type="entry name" value="DHHC_PAT_PFA4"/>
    <property type="match status" value="1"/>
</dbReference>
<feature type="compositionally biased region" description="Acidic residues" evidence="13">
    <location>
        <begin position="372"/>
        <end position="381"/>
    </location>
</feature>
<protein>
    <recommendedName>
        <fullName evidence="11">Palmitoyltransferase PFA4</fullName>
        <ecNumber evidence="11">2.3.1.225</ecNumber>
    </recommendedName>
    <alternativeName>
        <fullName evidence="11">Protein S-acyltransferase</fullName>
        <shortName evidence="11">PAT</shortName>
    </alternativeName>
    <alternativeName>
        <fullName evidence="11">Protein fatty acyltransferase 4</fullName>
    </alternativeName>
</protein>